<evidence type="ECO:0000313" key="2">
    <source>
        <dbReference type="Proteomes" id="UP001175211"/>
    </source>
</evidence>
<dbReference type="Pfam" id="PF21858">
    <property type="entry name" value="DUF6914"/>
    <property type="match status" value="1"/>
</dbReference>
<name>A0AA39NLU2_ARMTA</name>
<proteinExistence type="predicted"/>
<reference evidence="1" key="1">
    <citation type="submission" date="2023-06" db="EMBL/GenBank/DDBJ databases">
        <authorList>
            <consortium name="Lawrence Berkeley National Laboratory"/>
            <person name="Ahrendt S."/>
            <person name="Sahu N."/>
            <person name="Indic B."/>
            <person name="Wong-Bajracharya J."/>
            <person name="Merenyi Z."/>
            <person name="Ke H.-M."/>
            <person name="Monk M."/>
            <person name="Kocsube S."/>
            <person name="Drula E."/>
            <person name="Lipzen A."/>
            <person name="Balint B."/>
            <person name="Henrissat B."/>
            <person name="Andreopoulos B."/>
            <person name="Martin F.M."/>
            <person name="Harder C.B."/>
            <person name="Rigling D."/>
            <person name="Ford K.L."/>
            <person name="Foster G.D."/>
            <person name="Pangilinan J."/>
            <person name="Papanicolaou A."/>
            <person name="Barry K."/>
            <person name="LaButti K."/>
            <person name="Viragh M."/>
            <person name="Koriabine M."/>
            <person name="Yan M."/>
            <person name="Riley R."/>
            <person name="Champramary S."/>
            <person name="Plett K.L."/>
            <person name="Tsai I.J."/>
            <person name="Slot J."/>
            <person name="Sipos G."/>
            <person name="Plett J."/>
            <person name="Nagy L.G."/>
            <person name="Grigoriev I.V."/>
        </authorList>
    </citation>
    <scope>NUCLEOTIDE SEQUENCE</scope>
    <source>
        <strain evidence="1">CCBAS 213</strain>
    </source>
</reference>
<sequence length="121" mass="13711">MEKYFWEYERVKFTLAKSQSVATAVVIGTIPSSKTADDLHVILQAIPVPVIPEIDREREPNFNCRVWIREAVRRMNIMGYIQCPDVDALEAEIIGYGKEAAEAVEAETFIIAKLRPASKSR</sequence>
<protein>
    <submittedName>
        <fullName evidence="1">Uncharacterized protein</fullName>
    </submittedName>
</protein>
<organism evidence="1 2">
    <name type="scientific">Armillaria tabescens</name>
    <name type="common">Ringless honey mushroom</name>
    <name type="synonym">Agaricus tabescens</name>
    <dbReference type="NCBI Taxonomy" id="1929756"/>
    <lineage>
        <taxon>Eukaryota</taxon>
        <taxon>Fungi</taxon>
        <taxon>Dikarya</taxon>
        <taxon>Basidiomycota</taxon>
        <taxon>Agaricomycotina</taxon>
        <taxon>Agaricomycetes</taxon>
        <taxon>Agaricomycetidae</taxon>
        <taxon>Agaricales</taxon>
        <taxon>Marasmiineae</taxon>
        <taxon>Physalacriaceae</taxon>
        <taxon>Desarmillaria</taxon>
    </lineage>
</organism>
<dbReference type="EMBL" id="JAUEPS010000002">
    <property type="protein sequence ID" value="KAK0468017.1"/>
    <property type="molecule type" value="Genomic_DNA"/>
</dbReference>
<dbReference type="AlphaFoldDB" id="A0AA39NLU2"/>
<keyword evidence="2" id="KW-1185">Reference proteome</keyword>
<accession>A0AA39NLU2</accession>
<dbReference type="RefSeq" id="XP_060338292.1">
    <property type="nucleotide sequence ID" value="XM_060471117.1"/>
</dbReference>
<comment type="caution">
    <text evidence="1">The sequence shown here is derived from an EMBL/GenBank/DDBJ whole genome shotgun (WGS) entry which is preliminary data.</text>
</comment>
<dbReference type="GeneID" id="85354665"/>
<dbReference type="InterPro" id="IPR054208">
    <property type="entry name" value="DUF6914"/>
</dbReference>
<gene>
    <name evidence="1" type="ORF">EV420DRAFT_1502382</name>
</gene>
<dbReference type="Proteomes" id="UP001175211">
    <property type="component" value="Unassembled WGS sequence"/>
</dbReference>
<evidence type="ECO:0000313" key="1">
    <source>
        <dbReference type="EMBL" id="KAK0468017.1"/>
    </source>
</evidence>